<sequence>LFNDKELQLKPIDSESTVTIKKDLIMIWKIVEVIQLIS</sequence>
<reference evidence="1 2" key="1">
    <citation type="submission" date="2019-02" db="EMBL/GenBank/DDBJ databases">
        <authorList>
            <consortium name="GenomeTrakr: Next Generation Sequencing Network for Food Pathogen Tracability"/>
        </authorList>
    </citation>
    <scope>NUCLEOTIDE SEQUENCE [LARGE SCALE GENOMIC DNA]</scope>
    <source>
        <strain evidence="1 2">FSIS31901579</strain>
    </source>
</reference>
<evidence type="ECO:0000313" key="1">
    <source>
        <dbReference type="EMBL" id="EAD5774900.1"/>
    </source>
</evidence>
<gene>
    <name evidence="1" type="ORF">EXZ73_11425</name>
</gene>
<feature type="non-terminal residue" evidence="1">
    <location>
        <position position="1"/>
    </location>
</feature>
<evidence type="ECO:0000313" key="2">
    <source>
        <dbReference type="Proteomes" id="UP000376505"/>
    </source>
</evidence>
<proteinExistence type="predicted"/>
<name>A0A473IKH7_LISMN</name>
<protein>
    <submittedName>
        <fullName evidence="1">XRE family transcriptional regulator</fullName>
    </submittedName>
</protein>
<comment type="caution">
    <text evidence="1">The sequence shown here is derived from an EMBL/GenBank/DDBJ whole genome shotgun (WGS) entry which is preliminary data.</text>
</comment>
<accession>A0A473IKH7</accession>
<dbReference type="EMBL" id="AAANYN010000018">
    <property type="protein sequence ID" value="EAD5774900.1"/>
    <property type="molecule type" value="Genomic_DNA"/>
</dbReference>
<organism evidence="1 2">
    <name type="scientific">Listeria monocytogenes</name>
    <dbReference type="NCBI Taxonomy" id="1639"/>
    <lineage>
        <taxon>Bacteria</taxon>
        <taxon>Bacillati</taxon>
        <taxon>Bacillota</taxon>
        <taxon>Bacilli</taxon>
        <taxon>Bacillales</taxon>
        <taxon>Listeriaceae</taxon>
        <taxon>Listeria</taxon>
    </lineage>
</organism>
<dbReference type="Proteomes" id="UP000376505">
    <property type="component" value="Unassembled WGS sequence"/>
</dbReference>
<dbReference type="AlphaFoldDB" id="A0A473IKH7"/>